<sequence>MDSLVQCLMVLWYKASDMQKEDNVNSTNNVNAASTNEVNVVGGITSIELSVDPNMHALEDYSIFGTSRDNEDDDAEADINNLDTTIQVSPILTTRIHKDHPLDQVIEDLHSATQTRNMSKNLEEHRFVSTIQQRTNHKDLQNVVLLAFLSQETLQKVIHALKNQRWIEAMREELLQFNLNRSLDFNIRNLPIR</sequence>
<evidence type="ECO:0000313" key="1">
    <source>
        <dbReference type="EMBL" id="GJT96122.1"/>
    </source>
</evidence>
<organism evidence="1 2">
    <name type="scientific">Tanacetum coccineum</name>
    <dbReference type="NCBI Taxonomy" id="301880"/>
    <lineage>
        <taxon>Eukaryota</taxon>
        <taxon>Viridiplantae</taxon>
        <taxon>Streptophyta</taxon>
        <taxon>Embryophyta</taxon>
        <taxon>Tracheophyta</taxon>
        <taxon>Spermatophyta</taxon>
        <taxon>Magnoliopsida</taxon>
        <taxon>eudicotyledons</taxon>
        <taxon>Gunneridae</taxon>
        <taxon>Pentapetalae</taxon>
        <taxon>asterids</taxon>
        <taxon>campanulids</taxon>
        <taxon>Asterales</taxon>
        <taxon>Asteraceae</taxon>
        <taxon>Asteroideae</taxon>
        <taxon>Anthemideae</taxon>
        <taxon>Anthemidinae</taxon>
        <taxon>Tanacetum</taxon>
    </lineage>
</organism>
<keyword evidence="2" id="KW-1185">Reference proteome</keyword>
<proteinExistence type="predicted"/>
<comment type="caution">
    <text evidence="1">The sequence shown here is derived from an EMBL/GenBank/DDBJ whole genome shotgun (WGS) entry which is preliminary data.</text>
</comment>
<reference evidence="1" key="2">
    <citation type="submission" date="2022-01" db="EMBL/GenBank/DDBJ databases">
        <authorList>
            <person name="Yamashiro T."/>
            <person name="Shiraishi A."/>
            <person name="Satake H."/>
            <person name="Nakayama K."/>
        </authorList>
    </citation>
    <scope>NUCLEOTIDE SEQUENCE</scope>
</reference>
<evidence type="ECO:0000313" key="2">
    <source>
        <dbReference type="Proteomes" id="UP001151760"/>
    </source>
</evidence>
<dbReference type="EMBL" id="BQNB010020453">
    <property type="protein sequence ID" value="GJT96122.1"/>
    <property type="molecule type" value="Genomic_DNA"/>
</dbReference>
<accession>A0ABQ5I7J9</accession>
<name>A0ABQ5I7J9_9ASTR</name>
<gene>
    <name evidence="1" type="ORF">Tco_1091640</name>
</gene>
<dbReference type="Proteomes" id="UP001151760">
    <property type="component" value="Unassembled WGS sequence"/>
</dbReference>
<reference evidence="1" key="1">
    <citation type="journal article" date="2022" name="Int. J. Mol. Sci.">
        <title>Draft Genome of Tanacetum Coccineum: Genomic Comparison of Closely Related Tanacetum-Family Plants.</title>
        <authorList>
            <person name="Yamashiro T."/>
            <person name="Shiraishi A."/>
            <person name="Nakayama K."/>
            <person name="Satake H."/>
        </authorList>
    </citation>
    <scope>NUCLEOTIDE SEQUENCE</scope>
</reference>
<protein>
    <submittedName>
        <fullName evidence="1">Uncharacterized protein</fullName>
    </submittedName>
</protein>